<evidence type="ECO:0000313" key="2">
    <source>
        <dbReference type="Proteomes" id="UP000035740"/>
    </source>
</evidence>
<evidence type="ECO:0000313" key="1">
    <source>
        <dbReference type="EMBL" id="KMS84736.1"/>
    </source>
</evidence>
<organism evidence="1 2">
    <name type="scientific">Beta vulgaris subsp. vulgaris</name>
    <name type="common">Beet</name>
    <dbReference type="NCBI Taxonomy" id="3555"/>
    <lineage>
        <taxon>Eukaryota</taxon>
        <taxon>Viridiplantae</taxon>
        <taxon>Streptophyta</taxon>
        <taxon>Embryophyta</taxon>
        <taxon>Tracheophyta</taxon>
        <taxon>Spermatophyta</taxon>
        <taxon>Magnoliopsida</taxon>
        <taxon>eudicotyledons</taxon>
        <taxon>Gunneridae</taxon>
        <taxon>Pentapetalae</taxon>
        <taxon>Caryophyllales</taxon>
        <taxon>Chenopodiaceae</taxon>
        <taxon>Betoideae</taxon>
        <taxon>Beta</taxon>
    </lineage>
</organism>
<feature type="non-terminal residue" evidence="1">
    <location>
        <position position="1"/>
    </location>
</feature>
<gene>
    <name evidence="1" type="ORF">BVRB_033750</name>
</gene>
<dbReference type="AlphaFoldDB" id="A0A0J8A7W8"/>
<accession>A0A0J8A7W8</accession>
<sequence length="127" mass="14173">SGEKALESLSVENMTLAQYRAYLEQESPSLTEKVPDPGILPSVLPDVGPATPSRPSSPSTRFNELLIKDPNWGTNPDMQNVRPVSIRSVARPPANRMQTRTPRTRPFIEKMIQKSIFAPDFSPIERT</sequence>
<dbReference type="EMBL" id="KQ105649">
    <property type="protein sequence ID" value="KMS84736.1"/>
    <property type="molecule type" value="Genomic_DNA"/>
</dbReference>
<reference evidence="1 2" key="1">
    <citation type="journal article" date="2014" name="Nature">
        <title>The genome of the recently domesticated crop plant sugar beet (Beta vulgaris).</title>
        <authorList>
            <person name="Dohm J.C."/>
            <person name="Minoche A.E."/>
            <person name="Holtgrawe D."/>
            <person name="Capella-Gutierrez S."/>
            <person name="Zakrzewski F."/>
            <person name="Tafer H."/>
            <person name="Rupp O."/>
            <person name="Sorensen T.R."/>
            <person name="Stracke R."/>
            <person name="Reinhardt R."/>
            <person name="Goesmann A."/>
            <person name="Kraft T."/>
            <person name="Schulz B."/>
            <person name="Stadler P.F."/>
            <person name="Schmidt T."/>
            <person name="Gabaldon T."/>
            <person name="Lehrach H."/>
            <person name="Weisshaar B."/>
            <person name="Himmelbauer H."/>
        </authorList>
    </citation>
    <scope>NUCLEOTIDE SEQUENCE [LARGE SCALE GENOMIC DNA]</scope>
    <source>
        <tissue evidence="1">Taproot</tissue>
    </source>
</reference>
<dbReference type="Proteomes" id="UP000035740">
    <property type="component" value="Unassembled WGS sequence"/>
</dbReference>
<proteinExistence type="predicted"/>
<name>A0A0J8A7W8_BETVV</name>
<dbReference type="Gramene" id="KMS84736">
    <property type="protein sequence ID" value="KMS84736"/>
    <property type="gene ID" value="BVRB_033750"/>
</dbReference>
<protein>
    <submittedName>
        <fullName evidence="1">Uncharacterized protein</fullName>
    </submittedName>
</protein>
<keyword evidence="2" id="KW-1185">Reference proteome</keyword>